<evidence type="ECO:0000313" key="4">
    <source>
        <dbReference type="Proteomes" id="UP000009885"/>
    </source>
</evidence>
<dbReference type="Proteomes" id="UP000009885">
    <property type="component" value="Unassembled WGS sequence"/>
</dbReference>
<feature type="region of interest" description="Disordered" evidence="1">
    <location>
        <begin position="90"/>
        <end position="136"/>
    </location>
</feature>
<organism evidence="3 4">
    <name type="scientific">Staphylococcus massiliensis S46</name>
    <dbReference type="NCBI Taxonomy" id="1229783"/>
    <lineage>
        <taxon>Bacteria</taxon>
        <taxon>Bacillati</taxon>
        <taxon>Bacillota</taxon>
        <taxon>Bacilli</taxon>
        <taxon>Bacillales</taxon>
        <taxon>Staphylococcaceae</taxon>
        <taxon>Staphylococcus</taxon>
    </lineage>
</organism>
<evidence type="ECO:0000256" key="2">
    <source>
        <dbReference type="SAM" id="SignalP"/>
    </source>
</evidence>
<feature type="region of interest" description="Disordered" evidence="1">
    <location>
        <begin position="37"/>
        <end position="73"/>
    </location>
</feature>
<dbReference type="OrthoDB" id="2398655at2"/>
<dbReference type="STRING" id="1229783.C273_01435"/>
<gene>
    <name evidence="3" type="ORF">C273_01435</name>
</gene>
<dbReference type="eggNOG" id="ENOG5033GQN">
    <property type="taxonomic scope" value="Bacteria"/>
</dbReference>
<protein>
    <recommendedName>
        <fullName evidence="5">Staphylococcal protein</fullName>
    </recommendedName>
</protein>
<proteinExistence type="predicted"/>
<feature type="signal peptide" evidence="2">
    <location>
        <begin position="1"/>
        <end position="20"/>
    </location>
</feature>
<dbReference type="PATRIC" id="fig|1229783.3.peg.292"/>
<feature type="compositionally biased region" description="Basic and acidic residues" evidence="1">
    <location>
        <begin position="100"/>
        <end position="109"/>
    </location>
</feature>
<evidence type="ECO:0008006" key="5">
    <source>
        <dbReference type="Google" id="ProtNLM"/>
    </source>
</evidence>
<evidence type="ECO:0000256" key="1">
    <source>
        <dbReference type="SAM" id="MobiDB-lite"/>
    </source>
</evidence>
<keyword evidence="4" id="KW-1185">Reference proteome</keyword>
<name>K9AS63_9STAP</name>
<dbReference type="RefSeq" id="WP_009381976.1">
    <property type="nucleotide sequence ID" value="NZ_AMSQ01000002.1"/>
</dbReference>
<comment type="caution">
    <text evidence="3">The sequence shown here is derived from an EMBL/GenBank/DDBJ whole genome shotgun (WGS) entry which is preliminary data.</text>
</comment>
<evidence type="ECO:0000313" key="3">
    <source>
        <dbReference type="EMBL" id="EKU50263.1"/>
    </source>
</evidence>
<sequence length="136" mass="15357">MAKKNTNLLGLLIGVGGAVAATVLSKKENRDMLKNEYNKYKENPESYKQDAKKKATDLSSKATEEFNRVKQDPKTYMEEVKKDPKAFVNQKKGEFTQATKKQETTEERTGQFVDEGGGDPSKNLHVVTEEELKNKK</sequence>
<keyword evidence="2" id="KW-0732">Signal</keyword>
<feature type="compositionally biased region" description="Basic and acidic residues" evidence="1">
    <location>
        <begin position="127"/>
        <end position="136"/>
    </location>
</feature>
<dbReference type="EMBL" id="AMSQ01000002">
    <property type="protein sequence ID" value="EKU50263.1"/>
    <property type="molecule type" value="Genomic_DNA"/>
</dbReference>
<feature type="chain" id="PRO_5003926340" description="Staphylococcal protein" evidence="2">
    <location>
        <begin position="21"/>
        <end position="136"/>
    </location>
</feature>
<dbReference type="AlphaFoldDB" id="K9AS63"/>
<reference evidence="3 4" key="1">
    <citation type="journal article" date="2013" name="Genome Announc.">
        <title>Genome Sequence of Staphylococcus massiliensis Strain S46, Isolated from the Surface of Healthy Human Skin.</title>
        <authorList>
            <person name="Srivastav R."/>
            <person name="Singh A."/>
            <person name="Jangir P.K."/>
            <person name="Kumari C."/>
            <person name="Muduli S."/>
            <person name="Sharma R."/>
        </authorList>
    </citation>
    <scope>NUCLEOTIDE SEQUENCE [LARGE SCALE GENOMIC DNA]</scope>
    <source>
        <strain evidence="3 4">S46</strain>
    </source>
</reference>
<accession>K9AS63</accession>